<dbReference type="AlphaFoldDB" id="A0A6S7J751"/>
<dbReference type="SMART" id="SM00028">
    <property type="entry name" value="TPR"/>
    <property type="match status" value="2"/>
</dbReference>
<dbReference type="SUPFAM" id="SSF48452">
    <property type="entry name" value="TPR-like"/>
    <property type="match status" value="1"/>
</dbReference>
<keyword evidence="2" id="KW-1185">Reference proteome</keyword>
<sequence length="349" mass="40509">MCSQDQAKDLNPNIIESMKNSDIYKSSSRFFYDFGWDILPLTVLRSFFKSCIKLAEDKEQPAIQITFQCLVADQEGRRTAWKSTEYIGRMDAIKVAFDKNDAVLKEDRSVYRYCHCFYARYYSNIPTNTPYPDLLEDNLTPLPENNDRSPMENADEALILIQRAHLNKKRASKVFHSDKGKYEDYMNCAKSFYNQALSTSQELLGNHELTCKCHKFLGDLYLLWRKNEEAIGYYSDAIKLSKKLQLDSNEAFVYLLKNDGLCLSFLRRFDESVEILNEARDIADKLAQKHSPCRASVYYVLAGTYRAWKPDCKEAAKYANTAIEMREWLDSRSVKTMEDIIKTAEGHME</sequence>
<dbReference type="Proteomes" id="UP001152795">
    <property type="component" value="Unassembled WGS sequence"/>
</dbReference>
<proteinExistence type="predicted"/>
<dbReference type="EMBL" id="CACRXK020014123">
    <property type="protein sequence ID" value="CAB4026297.1"/>
    <property type="molecule type" value="Genomic_DNA"/>
</dbReference>
<dbReference type="OrthoDB" id="5958797at2759"/>
<dbReference type="InterPro" id="IPR019734">
    <property type="entry name" value="TPR_rpt"/>
</dbReference>
<dbReference type="Gene3D" id="1.25.40.10">
    <property type="entry name" value="Tetratricopeptide repeat domain"/>
    <property type="match status" value="1"/>
</dbReference>
<dbReference type="InterPro" id="IPR011990">
    <property type="entry name" value="TPR-like_helical_dom_sf"/>
</dbReference>
<gene>
    <name evidence="1" type="ORF">PACLA_8A030334</name>
</gene>
<evidence type="ECO:0000313" key="2">
    <source>
        <dbReference type="Proteomes" id="UP001152795"/>
    </source>
</evidence>
<name>A0A6S7J751_PARCT</name>
<accession>A0A6S7J751</accession>
<evidence type="ECO:0000313" key="1">
    <source>
        <dbReference type="EMBL" id="CAB4026297.1"/>
    </source>
</evidence>
<organism evidence="1 2">
    <name type="scientific">Paramuricea clavata</name>
    <name type="common">Red gorgonian</name>
    <name type="synonym">Violescent sea-whip</name>
    <dbReference type="NCBI Taxonomy" id="317549"/>
    <lineage>
        <taxon>Eukaryota</taxon>
        <taxon>Metazoa</taxon>
        <taxon>Cnidaria</taxon>
        <taxon>Anthozoa</taxon>
        <taxon>Octocorallia</taxon>
        <taxon>Malacalcyonacea</taxon>
        <taxon>Plexauridae</taxon>
        <taxon>Paramuricea</taxon>
    </lineage>
</organism>
<comment type="caution">
    <text evidence="1">The sequence shown here is derived from an EMBL/GenBank/DDBJ whole genome shotgun (WGS) entry which is preliminary data.</text>
</comment>
<protein>
    <submittedName>
        <fullName evidence="1">TPR repeat domain (Plasmid)</fullName>
    </submittedName>
</protein>
<reference evidence="1" key="1">
    <citation type="submission" date="2020-04" db="EMBL/GenBank/DDBJ databases">
        <authorList>
            <person name="Alioto T."/>
            <person name="Alioto T."/>
            <person name="Gomez Garrido J."/>
        </authorList>
    </citation>
    <scope>NUCLEOTIDE SEQUENCE</scope>
    <source>
        <strain evidence="1">A484AB</strain>
    </source>
</reference>